<dbReference type="Gene3D" id="1.20.920.10">
    <property type="entry name" value="Bromodomain-like"/>
    <property type="match status" value="1"/>
</dbReference>
<proteinExistence type="predicted"/>
<feature type="region of interest" description="Disordered" evidence="3">
    <location>
        <begin position="25"/>
        <end position="67"/>
    </location>
</feature>
<feature type="compositionally biased region" description="Low complexity" evidence="3">
    <location>
        <begin position="1657"/>
        <end position="1673"/>
    </location>
</feature>
<comment type="caution">
    <text evidence="5">The sequence shown here is derived from an EMBL/GenBank/DDBJ whole genome shotgun (WGS) entry which is preliminary data.</text>
</comment>
<feature type="compositionally biased region" description="Basic and acidic residues" evidence="3">
    <location>
        <begin position="593"/>
        <end position="607"/>
    </location>
</feature>
<dbReference type="CDD" id="cd04369">
    <property type="entry name" value="Bromodomain"/>
    <property type="match status" value="1"/>
</dbReference>
<reference evidence="5 6" key="1">
    <citation type="submission" date="2024-05" db="EMBL/GenBank/DDBJ databases">
        <title>Genome sequencing and assembly of Indian major carp, Cirrhinus mrigala (Hamilton, 1822).</title>
        <authorList>
            <person name="Mohindra V."/>
            <person name="Chowdhury L.M."/>
            <person name="Lal K."/>
            <person name="Jena J.K."/>
        </authorList>
    </citation>
    <scope>NUCLEOTIDE SEQUENCE [LARGE SCALE GENOMIC DNA]</scope>
    <source>
        <strain evidence="5">CM1030</strain>
        <tissue evidence="5">Blood</tissue>
    </source>
</reference>
<feature type="compositionally biased region" description="Polar residues" evidence="3">
    <location>
        <begin position="1705"/>
        <end position="1722"/>
    </location>
</feature>
<feature type="compositionally biased region" description="Basic and acidic residues" evidence="3">
    <location>
        <begin position="635"/>
        <end position="644"/>
    </location>
</feature>
<evidence type="ECO:0000256" key="3">
    <source>
        <dbReference type="SAM" id="MobiDB-lite"/>
    </source>
</evidence>
<feature type="domain" description="Bromo" evidence="4">
    <location>
        <begin position="66"/>
        <end position="165"/>
    </location>
</feature>
<feature type="region of interest" description="Disordered" evidence="3">
    <location>
        <begin position="876"/>
        <end position="895"/>
    </location>
</feature>
<keyword evidence="6" id="KW-1185">Reference proteome</keyword>
<feature type="coiled-coil region" evidence="2">
    <location>
        <begin position="214"/>
        <end position="247"/>
    </location>
</feature>
<dbReference type="EMBL" id="JAMKFB020000303">
    <property type="protein sequence ID" value="KAL0150304.1"/>
    <property type="molecule type" value="Genomic_DNA"/>
</dbReference>
<feature type="region of interest" description="Disordered" evidence="3">
    <location>
        <begin position="585"/>
        <end position="662"/>
    </location>
</feature>
<dbReference type="InterPro" id="IPR036427">
    <property type="entry name" value="Bromodomain-like_sf"/>
</dbReference>
<feature type="region of interest" description="Disordered" evidence="3">
    <location>
        <begin position="178"/>
        <end position="197"/>
    </location>
</feature>
<feature type="region of interest" description="Disordered" evidence="3">
    <location>
        <begin position="2011"/>
        <end position="2036"/>
    </location>
</feature>
<sequence>MNPNRRLTLTSCTPNPGCQEASERLCNGSSDQSGLENLTAHCGDRGTAVTSEDESRSSTADDEDDLTPEVQQAHRIFQSFLSEKHKSITAPFWHPIGPGDHGEMCFRKMDDKFVNREYESITAFVADFRLMLENCYRFHGVDHWISKQAQKLEIILEQKLTLLSRTLREKTTLAVTSRGRFGTEDEKAPVGSSSRRRSVPRNLASITVGGSESIMVQALRLEELQRAKDEKRQRELERKEAEEASAKEVEEWESSLLSLAEPWPVRTMWELPAIGHFLCLAQTALNLPEIVFYELERCLLMPRCSSFLAKIMTSLLCHPHKRAVVHRRPPLPYRKWEAELRRRVRGWYRAVGRVEDQAGRAERLGLCHQFFWTLGEVSPLEETPFHLLPFNQRVWLLKGLCDHVYETQKDVQDAVLGQPIHECRESILGYDEQENAYIHFPHFCGADLRIYCQSPCVAVELPLPLFHVKRSEDEPEGSEVKEETFEFEKDLIVSVDEVKVEDENSSRMELNSWDVKEELLADGEDLDQKSFSGVPSWCREDSLDSVSVRAKLTEDGRLKEEEGDESDCEPCFRVGDSCYKGVSPALNTHRSPKHDENHMSAEERSPCPDRSGASQESPRLCRVWTGPVRTGIAHLRRDDSETTRGQKKRKKKKDRKFAMKKSKTSKLILKNRMAKSSVQRAAKNLKKKDKRKRHRLGRRFDGKAMLVRRPSGSAPPPAEPTFQLVCSSLDDLRVLISKTEDQLDELDGKKRSGRWPHKRAAVKELHITLIRLLNELLPWEPKLLKAFQRNRARLKKECDEFRKHPEYENFIREQMDTEDPGEVACKDGLLSAETTSEQEESEIKIGRTMKEDSETAENVNHESRCLVDRSDVVMRSSESGPFTRSSKRRQTGAVTEELNPCKRDKIDPDSSLTSDLNVQVASHEASVLREPLSSFQGTCKPIQALLAKSVGNKVTLISHPKAAVMAQILRDHNKTVSVTRLSTTCPSTPHSEPVSVSETFATTFATTTTESTGQVVYKTAGGVGLLRKGSTSVNFSVQPISDQKSGAKVMQQVVILPSNLLIQSTENKAAQTSASAPKTTTYLSSVSGFTVPENKVPVQPVAPLKDTSTVRTPSAVVTPSLRTLTAVGVPKKTTEPKVASSGPTKPDAKQELRTVCIRDSQSILVTTRGGNTGVVKVQTSESGTGALPPSPVFNISPQLQAFLVSKSSTSTTQAVSATLAAKSLPGFTPQSTFVAGTIAPLTLDQISNTGTKGKTTNPAKSTLLATSKSSDRVLITAKDSAQQNTVSKCGTKPPQKRALPGSTTSDQSTFQKVFLVTPSPSIPSKVTTTATCTVPGSRVMFISNSALTIPKETSTSEVNVSSTSTPALKVIPNLGTTLSCTSGTSIQSIGVPGLPSRILGTNKKPEALTKTTPVIVSRVPATTSGLQIGPKSCLVASRSLSGTTESAMKVPRTVDGKTLTFSTLGTGHMASSALLSVVKPDVPPSVPALNALHCKPGLSAGSSTSSTPSSYSGSLITKHTTLPINVTANKPVNTPLCTSHSLIKTTANTSASAVSSTFALSCSSTLTPPVVMTSGVRPLTSTTKSVQEKLVINTTAPLAPGTQLLINNTRFVVPSQGLAPGSHVLLISNSCPGGLQGSSPAGPGGLQGPSPTVPQRLQGPSPLSPGGLQGPSLAGPRGLQGPSSAGPRGLQGPNPAVPQRLQGPSPVSTGGLQGPNLASPQRLQGPSPVGPQGSQGPSLASPRGLQVLSPASTASRSPNISATHTVPSVVQGVRLVTPVRLPLAKVGPSDQVRQQLSVRTPLNVSGPTALSQVAQALHPGVSSDIVRLPIFQTSSVSVAASQDTTGSPKETSLSQGGVLSTTSPMLLQGRPSQNQVAPVIPPTKAAIPRHSPMVNVPPMSSTISRMQKLPVATVPPIGGPTNASSATPIATVPPSVSTVIMTPCPPIRTVQPRTIGKPVHLPQPVHGQSTVPVQVPTPAKLLLSPDGAVLNIVQASASSVQMSAQVISSSSSSANVPILNTSDPLRRPDTLGRPNH</sequence>
<gene>
    <name evidence="5" type="ORF">M9458_054412</name>
</gene>
<keyword evidence="2" id="KW-0175">Coiled coil</keyword>
<dbReference type="SMART" id="SM00297">
    <property type="entry name" value="BROMO"/>
    <property type="match status" value="1"/>
</dbReference>
<dbReference type="InterPro" id="IPR001487">
    <property type="entry name" value="Bromodomain"/>
</dbReference>
<evidence type="ECO:0000256" key="1">
    <source>
        <dbReference type="ARBA" id="ARBA00023117"/>
    </source>
</evidence>
<evidence type="ECO:0000256" key="2">
    <source>
        <dbReference type="SAM" id="Coils"/>
    </source>
</evidence>
<dbReference type="InterPro" id="IPR056522">
    <property type="entry name" value="KIAA2026_hel"/>
</dbReference>
<organism evidence="5 6">
    <name type="scientific">Cirrhinus mrigala</name>
    <name type="common">Mrigala</name>
    <dbReference type="NCBI Taxonomy" id="683832"/>
    <lineage>
        <taxon>Eukaryota</taxon>
        <taxon>Metazoa</taxon>
        <taxon>Chordata</taxon>
        <taxon>Craniata</taxon>
        <taxon>Vertebrata</taxon>
        <taxon>Euteleostomi</taxon>
        <taxon>Actinopterygii</taxon>
        <taxon>Neopterygii</taxon>
        <taxon>Teleostei</taxon>
        <taxon>Ostariophysi</taxon>
        <taxon>Cypriniformes</taxon>
        <taxon>Cyprinidae</taxon>
        <taxon>Labeoninae</taxon>
        <taxon>Labeonini</taxon>
        <taxon>Cirrhinus</taxon>
    </lineage>
</organism>
<name>A0ABD0MKB5_CIRMR</name>
<dbReference type="Proteomes" id="UP001529510">
    <property type="component" value="Unassembled WGS sequence"/>
</dbReference>
<evidence type="ECO:0000313" key="6">
    <source>
        <dbReference type="Proteomes" id="UP001529510"/>
    </source>
</evidence>
<evidence type="ECO:0000259" key="4">
    <source>
        <dbReference type="SMART" id="SM00297"/>
    </source>
</evidence>
<feature type="compositionally biased region" description="Polar residues" evidence="3">
    <location>
        <begin position="27"/>
        <end position="36"/>
    </location>
</feature>
<dbReference type="InterPro" id="IPR040214">
    <property type="entry name" value="BRD10"/>
</dbReference>
<feature type="compositionally biased region" description="Polar residues" evidence="3">
    <location>
        <begin position="1749"/>
        <end position="1763"/>
    </location>
</feature>
<protein>
    <recommendedName>
        <fullName evidence="4">Bromo domain-containing protein</fullName>
    </recommendedName>
</protein>
<feature type="region of interest" description="Disordered" evidence="3">
    <location>
        <begin position="1132"/>
        <end position="1151"/>
    </location>
</feature>
<feature type="compositionally biased region" description="Low complexity" evidence="3">
    <location>
        <begin position="1724"/>
        <end position="1738"/>
    </location>
</feature>
<feature type="region of interest" description="Disordered" evidence="3">
    <location>
        <begin position="1283"/>
        <end position="1305"/>
    </location>
</feature>
<dbReference type="PANTHER" id="PTHR31095">
    <property type="entry name" value="RIKEN CDNA 9930021J03 GENE"/>
    <property type="match status" value="1"/>
</dbReference>
<dbReference type="Pfam" id="PF23450">
    <property type="entry name" value="KIAA2026_hel"/>
    <property type="match status" value="1"/>
</dbReference>
<feature type="region of interest" description="Disordered" evidence="3">
    <location>
        <begin position="1635"/>
        <end position="1763"/>
    </location>
</feature>
<dbReference type="SUPFAM" id="SSF47370">
    <property type="entry name" value="Bromodomain"/>
    <property type="match status" value="1"/>
</dbReference>
<dbReference type="PANTHER" id="PTHR31095:SF3">
    <property type="entry name" value="RIKEN CDNA 9930021J03 GENE"/>
    <property type="match status" value="1"/>
</dbReference>
<dbReference type="Pfam" id="PF00439">
    <property type="entry name" value="Bromodomain"/>
    <property type="match status" value="1"/>
</dbReference>
<accession>A0ABD0MKB5</accession>
<keyword evidence="1" id="KW-0103">Bromodomain</keyword>
<feature type="compositionally biased region" description="Basic residues" evidence="3">
    <location>
        <begin position="645"/>
        <end position="662"/>
    </location>
</feature>
<evidence type="ECO:0000313" key="5">
    <source>
        <dbReference type="EMBL" id="KAL0150304.1"/>
    </source>
</evidence>